<organism evidence="3 4">
    <name type="scientific">Podospora didyma</name>
    <dbReference type="NCBI Taxonomy" id="330526"/>
    <lineage>
        <taxon>Eukaryota</taxon>
        <taxon>Fungi</taxon>
        <taxon>Dikarya</taxon>
        <taxon>Ascomycota</taxon>
        <taxon>Pezizomycotina</taxon>
        <taxon>Sordariomycetes</taxon>
        <taxon>Sordariomycetidae</taxon>
        <taxon>Sordariales</taxon>
        <taxon>Podosporaceae</taxon>
        <taxon>Podospora</taxon>
    </lineage>
</organism>
<keyword evidence="1" id="KW-0539">Nucleus</keyword>
<protein>
    <recommendedName>
        <fullName evidence="2">YDG domain-containing protein</fullName>
    </recommendedName>
</protein>
<dbReference type="InterPro" id="IPR003105">
    <property type="entry name" value="SRA_YDG"/>
</dbReference>
<reference evidence="3" key="1">
    <citation type="journal article" date="2023" name="Mol. Phylogenet. Evol.">
        <title>Genome-scale phylogeny and comparative genomics of the fungal order Sordariales.</title>
        <authorList>
            <person name="Hensen N."/>
            <person name="Bonometti L."/>
            <person name="Westerberg I."/>
            <person name="Brannstrom I.O."/>
            <person name="Guillou S."/>
            <person name="Cros-Aarteil S."/>
            <person name="Calhoun S."/>
            <person name="Haridas S."/>
            <person name="Kuo A."/>
            <person name="Mondo S."/>
            <person name="Pangilinan J."/>
            <person name="Riley R."/>
            <person name="LaButti K."/>
            <person name="Andreopoulos B."/>
            <person name="Lipzen A."/>
            <person name="Chen C."/>
            <person name="Yan M."/>
            <person name="Daum C."/>
            <person name="Ng V."/>
            <person name="Clum A."/>
            <person name="Steindorff A."/>
            <person name="Ohm R.A."/>
            <person name="Martin F."/>
            <person name="Silar P."/>
            <person name="Natvig D.O."/>
            <person name="Lalanne C."/>
            <person name="Gautier V."/>
            <person name="Ament-Velasquez S.L."/>
            <person name="Kruys A."/>
            <person name="Hutchinson M.I."/>
            <person name="Powell A.J."/>
            <person name="Barry K."/>
            <person name="Miller A.N."/>
            <person name="Grigoriev I.V."/>
            <person name="Debuchy R."/>
            <person name="Gladieux P."/>
            <person name="Hiltunen Thoren M."/>
            <person name="Johannesson H."/>
        </authorList>
    </citation>
    <scope>NUCLEOTIDE SEQUENCE</scope>
    <source>
        <strain evidence="3">CBS 232.78</strain>
    </source>
</reference>
<reference evidence="3" key="2">
    <citation type="submission" date="2023-06" db="EMBL/GenBank/DDBJ databases">
        <authorList>
            <consortium name="Lawrence Berkeley National Laboratory"/>
            <person name="Haridas S."/>
            <person name="Hensen N."/>
            <person name="Bonometti L."/>
            <person name="Westerberg I."/>
            <person name="Brannstrom I.O."/>
            <person name="Guillou S."/>
            <person name="Cros-Aarteil S."/>
            <person name="Calhoun S."/>
            <person name="Kuo A."/>
            <person name="Mondo S."/>
            <person name="Pangilinan J."/>
            <person name="Riley R."/>
            <person name="LaButti K."/>
            <person name="Andreopoulos B."/>
            <person name="Lipzen A."/>
            <person name="Chen C."/>
            <person name="Yanf M."/>
            <person name="Daum C."/>
            <person name="Ng V."/>
            <person name="Clum A."/>
            <person name="Steindorff A."/>
            <person name="Ohm R."/>
            <person name="Martin F."/>
            <person name="Silar P."/>
            <person name="Natvig D."/>
            <person name="Lalanne C."/>
            <person name="Gautier V."/>
            <person name="Ament-velasquez S.L."/>
            <person name="Kruys A."/>
            <person name="Hutchinson M.I."/>
            <person name="Powell A.J."/>
            <person name="Barry K."/>
            <person name="Miller A.N."/>
            <person name="Grigoriev I.V."/>
            <person name="Debuchy R."/>
            <person name="Gladieux P."/>
            <person name="Thoren M.H."/>
            <person name="Johannesson H."/>
        </authorList>
    </citation>
    <scope>NUCLEOTIDE SEQUENCE</scope>
    <source>
        <strain evidence="3">CBS 232.78</strain>
    </source>
</reference>
<feature type="domain" description="YDG" evidence="2">
    <location>
        <begin position="1"/>
        <end position="153"/>
    </location>
</feature>
<accession>A0AAE0N7F8</accession>
<dbReference type="PROSITE" id="PS51015">
    <property type="entry name" value="YDG"/>
    <property type="match status" value="1"/>
</dbReference>
<evidence type="ECO:0000256" key="1">
    <source>
        <dbReference type="PROSITE-ProRule" id="PRU00358"/>
    </source>
</evidence>
<comment type="caution">
    <text evidence="3">The sequence shown here is derived from an EMBL/GenBank/DDBJ whole genome shotgun (WGS) entry which is preliminary data.</text>
</comment>
<name>A0AAE0N7F8_9PEZI</name>
<gene>
    <name evidence="3" type="ORF">B0H63DRAFT_550740</name>
</gene>
<evidence type="ECO:0000313" key="3">
    <source>
        <dbReference type="EMBL" id="KAK3372254.1"/>
    </source>
</evidence>
<proteinExistence type="predicted"/>
<dbReference type="EMBL" id="JAULSW010000008">
    <property type="protein sequence ID" value="KAK3372254.1"/>
    <property type="molecule type" value="Genomic_DNA"/>
</dbReference>
<dbReference type="AlphaFoldDB" id="A0AAE0N7F8"/>
<evidence type="ECO:0000259" key="2">
    <source>
        <dbReference type="PROSITE" id="PS51015"/>
    </source>
</evidence>
<evidence type="ECO:0000313" key="4">
    <source>
        <dbReference type="Proteomes" id="UP001285441"/>
    </source>
</evidence>
<comment type="subcellular location">
    <subcellularLocation>
        <location evidence="1">Nucleus</location>
    </subcellularLocation>
</comment>
<dbReference type="Proteomes" id="UP001285441">
    <property type="component" value="Unassembled WGS sequence"/>
</dbReference>
<dbReference type="GO" id="GO:0005634">
    <property type="term" value="C:nucleus"/>
    <property type="evidence" value="ECO:0007669"/>
    <property type="project" value="UniProtKB-SubCell"/>
</dbReference>
<keyword evidence="4" id="KW-1185">Reference proteome</keyword>
<sequence>MATGTQQPPRATKDAWEDHLLNPGAPAGVKYRHPGGAPAWATNRLDLIESLDYYRQAQSGIVITKLEGGGTACKDPNLARTSTRLPAALRSMINGSPVGLILGSSIANANSPIKIDIETPCRYVVLGEYIVTDIWYEKQDNRRNTVLMIGYQRRDLDEAPWWQKRMRPPRLAKRKIRSNGPMQLYTCKTCGEDAPHRYDVWVCTNPACADLSNGSYGNLHAGSPFHDDYLLHKTPPLANVPHLILDPFRLIVPTPI</sequence>